<dbReference type="Gene3D" id="3.80.10.10">
    <property type="entry name" value="Ribonuclease Inhibitor"/>
    <property type="match status" value="1"/>
</dbReference>
<sequence>MAEFSDLPNELVLELWHHVLPPEDIASFALVSKRIYALAAESLKEHHRLRSKYSTVANYRSCDQNVFVHLLKEVLLTPHIASYVKAVYVDDWRDCWEDWPLESYPERDMDLFREGIRKAEFLLPGDVDDWISILESGNEEPILGLLLSLLPKLCTLRFGNSPVGHLILETIRLIAETTNSKSLSELRSIHMSYDVYDRDTSLSFIKPFALLPSMEKISCRNFHHPIGACEVPDFTIAPRSSNVTELVIDSLVGLARYEYDSMLFKGIKGLKRFTHVSNYETHHPFSLRSALLSHCGHSLEYLKMRCVQGIPEYMGSLASFEKLKTLDIEHSLLVDWNASDGFDIASTLPTSIEAIDINGQFRVVAGYIRPVVTSLANAKRTRLPNLETLNYNVFGNTLGTDEDLDKDLAEDLADMRRLCEINGVVLKFQ</sequence>
<accession>A0A8H3G501</accession>
<reference evidence="1" key="1">
    <citation type="submission" date="2021-03" db="EMBL/GenBank/DDBJ databases">
        <authorList>
            <person name="Tagirdzhanova G."/>
        </authorList>
    </citation>
    <scope>NUCLEOTIDE SEQUENCE</scope>
</reference>
<dbReference type="SUPFAM" id="SSF52047">
    <property type="entry name" value="RNI-like"/>
    <property type="match status" value="1"/>
</dbReference>
<dbReference type="InterPro" id="IPR036047">
    <property type="entry name" value="F-box-like_dom_sf"/>
</dbReference>
<dbReference type="EMBL" id="CAJPDT010000093">
    <property type="protein sequence ID" value="CAF9936664.1"/>
    <property type="molecule type" value="Genomic_DNA"/>
</dbReference>
<evidence type="ECO:0000313" key="1">
    <source>
        <dbReference type="EMBL" id="CAF9936664.1"/>
    </source>
</evidence>
<keyword evidence="2" id="KW-1185">Reference proteome</keyword>
<dbReference type="AlphaFoldDB" id="A0A8H3G501"/>
<dbReference type="Proteomes" id="UP000664534">
    <property type="component" value="Unassembled WGS sequence"/>
</dbReference>
<gene>
    <name evidence="1" type="ORF">IMSHALPRED_010845</name>
</gene>
<protein>
    <recommendedName>
        <fullName evidence="3">F-box domain-containing protein</fullName>
    </recommendedName>
</protein>
<dbReference type="InterPro" id="IPR032675">
    <property type="entry name" value="LRR_dom_sf"/>
</dbReference>
<comment type="caution">
    <text evidence="1">The sequence shown here is derived from an EMBL/GenBank/DDBJ whole genome shotgun (WGS) entry which is preliminary data.</text>
</comment>
<evidence type="ECO:0000313" key="2">
    <source>
        <dbReference type="Proteomes" id="UP000664534"/>
    </source>
</evidence>
<name>A0A8H3G501_9LECA</name>
<proteinExistence type="predicted"/>
<dbReference type="CDD" id="cd09917">
    <property type="entry name" value="F-box_SF"/>
    <property type="match status" value="1"/>
</dbReference>
<evidence type="ECO:0008006" key="3">
    <source>
        <dbReference type="Google" id="ProtNLM"/>
    </source>
</evidence>
<dbReference type="OrthoDB" id="4191831at2759"/>
<dbReference type="SUPFAM" id="SSF81383">
    <property type="entry name" value="F-box domain"/>
    <property type="match status" value="1"/>
</dbReference>
<organism evidence="1 2">
    <name type="scientific">Imshaugia aleurites</name>
    <dbReference type="NCBI Taxonomy" id="172621"/>
    <lineage>
        <taxon>Eukaryota</taxon>
        <taxon>Fungi</taxon>
        <taxon>Dikarya</taxon>
        <taxon>Ascomycota</taxon>
        <taxon>Pezizomycotina</taxon>
        <taxon>Lecanoromycetes</taxon>
        <taxon>OSLEUM clade</taxon>
        <taxon>Lecanoromycetidae</taxon>
        <taxon>Lecanorales</taxon>
        <taxon>Lecanorineae</taxon>
        <taxon>Parmeliaceae</taxon>
        <taxon>Imshaugia</taxon>
    </lineage>
</organism>